<dbReference type="AlphaFoldDB" id="C5A2I7"/>
<organism evidence="2 3">
    <name type="scientific">Thermococcus gammatolerans (strain DSM 15229 / JCM 11827 / EJ3)</name>
    <dbReference type="NCBI Taxonomy" id="593117"/>
    <lineage>
        <taxon>Archaea</taxon>
        <taxon>Methanobacteriati</taxon>
        <taxon>Methanobacteriota</taxon>
        <taxon>Thermococci</taxon>
        <taxon>Thermococcales</taxon>
        <taxon>Thermococcaceae</taxon>
        <taxon>Thermococcus</taxon>
    </lineage>
</organism>
<dbReference type="HOGENOM" id="CLU_401524_0_0_2"/>
<dbReference type="Proteomes" id="UP000001488">
    <property type="component" value="Chromosome"/>
</dbReference>
<dbReference type="KEGG" id="tga:TGAM_2104"/>
<protein>
    <submittedName>
        <fullName evidence="2">Uncharacterized protein</fullName>
    </submittedName>
</protein>
<dbReference type="eggNOG" id="arCOG07710">
    <property type="taxonomic scope" value="Archaea"/>
</dbReference>
<dbReference type="OrthoDB" id="381051at2157"/>
<evidence type="ECO:0000256" key="1">
    <source>
        <dbReference type="SAM" id="MobiDB-lite"/>
    </source>
</evidence>
<dbReference type="GeneID" id="7988670"/>
<feature type="compositionally biased region" description="Polar residues" evidence="1">
    <location>
        <begin position="57"/>
        <end position="67"/>
    </location>
</feature>
<proteinExistence type="predicted"/>
<sequence>MIDRVKFNDGSESKVLSMDAIVYTGPGSVESPEFIAPVGNALQASVSGIVKIRYRSVTSPGGDTPNSKPGDPVETTSVQAYTPADYSTPTAPVLVMESYHGTLDLISDIDLSKITVKTIANTTKVTEGQSVGFAVRLRNDNVKAVNGVLSLFVTVPEENSERLVLLGRKTVILNPDENVVIQVGNVTYPQAGTYEYFATFSFKGMEVKDSGSVEVRRLVLQKNLAIKSLQILPRNPEEHDDVDIIVYPYYVFRLVPESNVESSVFKNNFGPDALVPVSLNSEQGNIELSVVVSDVKTSDIVFGDSIKISPENIRPFYVSHWRNAKAGDLEVTVGLISGTEVIDSKTVRLHINEGDGYTGRFLTGESQAHNLTVTQGTFMNITLAADYYGELKNEYVPVKVWYLYDSPSEGIHWTSPIRVFEKDIKFDNVPPTYVEGQYAQEFRGWFGFHFDNPGVYHFYLYVNGEFEDFLTVNVTFDGPVLAWMECEDAVPLYDEIDCYVHILNNALEDIPVQVTKVTFSGYEVWDGENWEAVKVNYVTGTSVKGNSEGIVGIDIDVDGWLAERVYGDDYYIYLFLDGGQPMAHMITVDLQVANKHHTLGYVTMIYPGDDKEGAKKELPDYIITGAELGGAFLTVAGFVIGSGEIISTGGVLLLLVPIVVNGYRGATAPTPICSVEDDNNLICGG</sequence>
<dbReference type="STRING" id="593117.TGAM_2104"/>
<dbReference type="PATRIC" id="fig|593117.10.peg.2112"/>
<gene>
    <name evidence="2" type="ordered locus">TGAM_2104</name>
</gene>
<dbReference type="RefSeq" id="WP_015859709.1">
    <property type="nucleotide sequence ID" value="NC_012804.1"/>
</dbReference>
<reference evidence="2 3" key="1">
    <citation type="journal article" date="2007" name="Genome Biol.">
        <title>Genome analysis and genome-wide proteomics of Thermococcus gammatolerans, the most radioresistant organism known amongst the Archaea.</title>
        <authorList>
            <person name="Zivanovic Y."/>
            <person name="Armengaud J."/>
            <person name="Lagorce A."/>
            <person name="Leplat C."/>
            <person name="Guerin P."/>
            <person name="Dutertre M."/>
            <person name="Anthouard V."/>
            <person name="Forterre P."/>
            <person name="Wincker P."/>
            <person name="Confalonieri F."/>
        </authorList>
    </citation>
    <scope>NUCLEOTIDE SEQUENCE [LARGE SCALE GENOMIC DNA]</scope>
    <source>
        <strain evidence="3">DSM 15229 / JCM 11827 / EJ3</strain>
    </source>
</reference>
<evidence type="ECO:0000313" key="2">
    <source>
        <dbReference type="EMBL" id="ACS34606.1"/>
    </source>
</evidence>
<evidence type="ECO:0000313" key="3">
    <source>
        <dbReference type="Proteomes" id="UP000001488"/>
    </source>
</evidence>
<keyword evidence="3" id="KW-1185">Reference proteome</keyword>
<feature type="region of interest" description="Disordered" evidence="1">
    <location>
        <begin position="57"/>
        <end position="76"/>
    </location>
</feature>
<name>C5A2I7_THEGJ</name>
<dbReference type="EMBL" id="CP001398">
    <property type="protein sequence ID" value="ACS34606.1"/>
    <property type="molecule type" value="Genomic_DNA"/>
</dbReference>
<accession>C5A2I7</accession>
<dbReference type="PaxDb" id="593117-TGAM_2104"/>